<feature type="domain" description="Peptidase S8/S53" evidence="8">
    <location>
        <begin position="208"/>
        <end position="439"/>
    </location>
</feature>
<evidence type="ECO:0000313" key="10">
    <source>
        <dbReference type="EMBL" id="ASN82301.1"/>
    </source>
</evidence>
<keyword evidence="7" id="KW-0732">Signal</keyword>
<feature type="active site" description="Charge relay system" evidence="5">
    <location>
        <position position="407"/>
    </location>
</feature>
<reference evidence="10 11" key="2">
    <citation type="submission" date="2017-05" db="EMBL/GenBank/DDBJ databases">
        <title>The complete genome sequence of Deinococcus ficus isolated from the rhizosphere of the Ficus religiosa L. in Taiwan.</title>
        <authorList>
            <person name="Wu K.-M."/>
            <person name="Liao T.-L."/>
            <person name="Liu Y.-M."/>
            <person name="Young C.-C."/>
            <person name="Tsai S.-F."/>
        </authorList>
    </citation>
    <scope>NUCLEOTIDE SEQUENCE [LARGE SCALE GENOMIC DNA]</scope>
    <source>
        <strain evidence="10 11">CC-FR2-10</strain>
        <plasmid evidence="11">pdfi1</plasmid>
        <plasmid evidence="10">pDFI1</plasmid>
    </source>
</reference>
<dbReference type="Pfam" id="PF00082">
    <property type="entry name" value="Peptidase_S8"/>
    <property type="match status" value="1"/>
</dbReference>
<accession>I1V1M9</accession>
<dbReference type="PANTHER" id="PTHR43399">
    <property type="entry name" value="SUBTILISIN-RELATED"/>
    <property type="match status" value="1"/>
</dbReference>
<dbReference type="InterPro" id="IPR015500">
    <property type="entry name" value="Peptidase_S8_subtilisin-rel"/>
</dbReference>
<evidence type="ECO:0000256" key="1">
    <source>
        <dbReference type="ARBA" id="ARBA00011073"/>
    </source>
</evidence>
<dbReference type="PROSITE" id="PS51892">
    <property type="entry name" value="SUBTILASE"/>
    <property type="match status" value="1"/>
</dbReference>
<dbReference type="EMBL" id="CP021082">
    <property type="protein sequence ID" value="ASN82301.1"/>
    <property type="molecule type" value="Genomic_DNA"/>
</dbReference>
<evidence type="ECO:0000256" key="4">
    <source>
        <dbReference type="ARBA" id="ARBA00022825"/>
    </source>
</evidence>
<sequence length="468" mass="46803">MKETPMTRPTLIRSSMGLLLSAALLTACGTSTPTAAVPQPGAGSSAEQIVTVLNPDPALSDVQLAARHGGTLVTRTPAFAVIAAADTRPLTAQNAGLGVVRERNRGALSLPAMNRVNAGSNTIGGQGVNYWGGGVAYWGNGVAYWGGSTTLWGSGVAYWGGGVNYWGGGVNYWGGGGQNGTTVANIDTWQSIGLDVAQTRLGANGVPGAGVTIAVLDTGVDVAHPMFTSSLTPQDTWYDFADGDALPMDDGTFGQDASGHGTEVAGLALIVAPGAKIMPVRVLDAQGQGNVSSVVQGILWATDHGADIINLSLGSDEPVEAVKQAIGYANDAGVVVVASAGNAGTEGLRYPAGHFAGSALNLAVGSHGLAWNKSAFSQYGALSLLAPGEELVGPAPGGRLAAWSGTSMSAPVVAGAAALALSSGSLNGADAVRRIQATATGVDALAANQPFAGKLGAGRLNLDALTRP</sequence>
<feature type="signal peptide" evidence="7">
    <location>
        <begin position="1"/>
        <end position="35"/>
    </location>
</feature>
<comment type="similarity">
    <text evidence="1 5 6">Belongs to the peptidase S8 family.</text>
</comment>
<dbReference type="PROSITE" id="PS00138">
    <property type="entry name" value="SUBTILASE_SER"/>
    <property type="match status" value="1"/>
</dbReference>
<dbReference type="SUPFAM" id="SSF52743">
    <property type="entry name" value="Subtilisin-like"/>
    <property type="match status" value="1"/>
</dbReference>
<feature type="active site" description="Charge relay system" evidence="5">
    <location>
        <position position="217"/>
    </location>
</feature>
<protein>
    <submittedName>
        <fullName evidence="9">Peptidase S8</fullName>
    </submittedName>
</protein>
<evidence type="ECO:0000313" key="11">
    <source>
        <dbReference type="Proteomes" id="UP000259030"/>
    </source>
</evidence>
<dbReference type="AlphaFoldDB" id="I1V1M9"/>
<evidence type="ECO:0000256" key="5">
    <source>
        <dbReference type="PROSITE-ProRule" id="PRU01240"/>
    </source>
</evidence>
<dbReference type="Gene3D" id="3.40.50.200">
    <property type="entry name" value="Peptidase S8/S53 domain"/>
    <property type="match status" value="1"/>
</dbReference>
<keyword evidence="10" id="KW-0614">Plasmid</keyword>
<name>I1V1M9_9DEIO</name>
<geneLocation type="plasmid" evidence="10">
    <name>pDFI1</name>
</geneLocation>
<evidence type="ECO:0000256" key="6">
    <source>
        <dbReference type="RuleBase" id="RU003355"/>
    </source>
</evidence>
<organism evidence="9">
    <name type="scientific">Deinococcus ficus</name>
    <dbReference type="NCBI Taxonomy" id="317577"/>
    <lineage>
        <taxon>Bacteria</taxon>
        <taxon>Thermotogati</taxon>
        <taxon>Deinococcota</taxon>
        <taxon>Deinococci</taxon>
        <taxon>Deinococcales</taxon>
        <taxon>Deinococcaceae</taxon>
        <taxon>Deinococcus</taxon>
    </lineage>
</organism>
<geneLocation type="plasmid" evidence="11">
    <name>pdfi1</name>
</geneLocation>
<dbReference type="InterPro" id="IPR051048">
    <property type="entry name" value="Peptidase_S8/S53_subtilisin"/>
</dbReference>
<dbReference type="EMBL" id="JQ343848">
    <property type="protein sequence ID" value="AFI25007.1"/>
    <property type="molecule type" value="Genomic_DNA"/>
</dbReference>
<keyword evidence="2 5" id="KW-0645">Protease</keyword>
<reference evidence="9" key="1">
    <citation type="submission" date="2012-01" db="EMBL/GenBank/DDBJ databases">
        <authorList>
            <person name="Lin C.H."/>
            <person name="Liu Y.M."/>
            <person name="Yang C.C."/>
            <person name="Wu K.M."/>
            <person name="Shu H.Y."/>
            <person name="Liu T.T."/>
            <person name="Kao Y.T."/>
            <person name="Chen Y.T."/>
            <person name="Lyu P.C."/>
            <person name="Chou S.H."/>
            <person name="Shen F.T."/>
            <person name="Young C.C."/>
            <person name="Tsai S.F."/>
        </authorList>
    </citation>
    <scope>NUCLEOTIDE SEQUENCE</scope>
    <source>
        <strain evidence="9">CC-FR2-10</strain>
    </source>
</reference>
<gene>
    <name evidence="10" type="ORF">DFI_13995</name>
</gene>
<dbReference type="GO" id="GO:0006508">
    <property type="term" value="P:proteolysis"/>
    <property type="evidence" value="ECO:0007669"/>
    <property type="project" value="UniProtKB-KW"/>
</dbReference>
<dbReference type="PRINTS" id="PR00723">
    <property type="entry name" value="SUBTILISIN"/>
</dbReference>
<evidence type="ECO:0000256" key="3">
    <source>
        <dbReference type="ARBA" id="ARBA00022801"/>
    </source>
</evidence>
<dbReference type="InterPro" id="IPR000209">
    <property type="entry name" value="Peptidase_S8/S53_dom"/>
</dbReference>
<feature type="active site" description="Charge relay system" evidence="5">
    <location>
        <position position="260"/>
    </location>
</feature>
<dbReference type="InterPro" id="IPR023828">
    <property type="entry name" value="Peptidase_S8_Ser-AS"/>
</dbReference>
<dbReference type="InterPro" id="IPR023827">
    <property type="entry name" value="Peptidase_S8_Asp-AS"/>
</dbReference>
<evidence type="ECO:0000256" key="2">
    <source>
        <dbReference type="ARBA" id="ARBA00022670"/>
    </source>
</evidence>
<evidence type="ECO:0000256" key="7">
    <source>
        <dbReference type="SAM" id="SignalP"/>
    </source>
</evidence>
<proteinExistence type="inferred from homology"/>
<dbReference type="PROSITE" id="PS00136">
    <property type="entry name" value="SUBTILASE_ASP"/>
    <property type="match status" value="1"/>
</dbReference>
<keyword evidence="3 5" id="KW-0378">Hydrolase</keyword>
<evidence type="ECO:0000313" key="9">
    <source>
        <dbReference type="EMBL" id="AFI25007.1"/>
    </source>
</evidence>
<evidence type="ECO:0000259" key="8">
    <source>
        <dbReference type="Pfam" id="PF00082"/>
    </source>
</evidence>
<keyword evidence="4 5" id="KW-0720">Serine protease</keyword>
<dbReference type="PROSITE" id="PS51257">
    <property type="entry name" value="PROKAR_LIPOPROTEIN"/>
    <property type="match status" value="1"/>
</dbReference>
<dbReference type="KEGG" id="dfc:DFI_13995"/>
<dbReference type="InterPro" id="IPR036852">
    <property type="entry name" value="Peptidase_S8/S53_dom_sf"/>
</dbReference>
<feature type="chain" id="PRO_5003653319" evidence="7">
    <location>
        <begin position="36"/>
        <end position="468"/>
    </location>
</feature>
<dbReference type="PANTHER" id="PTHR43399:SF4">
    <property type="entry name" value="CELL WALL-ASSOCIATED PROTEASE"/>
    <property type="match status" value="1"/>
</dbReference>
<dbReference type="GO" id="GO:0004252">
    <property type="term" value="F:serine-type endopeptidase activity"/>
    <property type="evidence" value="ECO:0007669"/>
    <property type="project" value="UniProtKB-UniRule"/>
</dbReference>
<keyword evidence="11" id="KW-1185">Reference proteome</keyword>
<dbReference type="Proteomes" id="UP000259030">
    <property type="component" value="Plasmid pDFI1"/>
</dbReference>
<dbReference type="STRING" id="317577.GCA_000419625_02885"/>